<dbReference type="PANTHER" id="PTHR11649">
    <property type="entry name" value="MSS1/TRME-RELATED GTP-BINDING PROTEIN"/>
    <property type="match status" value="1"/>
</dbReference>
<keyword evidence="5" id="KW-0547">Nucleotide-binding</keyword>
<evidence type="ECO:0000256" key="6">
    <source>
        <dbReference type="ARBA" id="ARBA00022842"/>
    </source>
</evidence>
<dbReference type="Proteomes" id="UP001642484">
    <property type="component" value="Unassembled WGS sequence"/>
</dbReference>
<evidence type="ECO:0000256" key="2">
    <source>
        <dbReference type="ARBA" id="ARBA00009638"/>
    </source>
</evidence>
<feature type="region of interest" description="Disordered" evidence="10">
    <location>
        <begin position="457"/>
        <end position="552"/>
    </location>
</feature>
<sequence>MFLASAVRVLRAGVPARLHGAGAVHGGGGSSAQRRWTSSVVRRRRRAYYKAMADPTTSPVKLQRLRERAARPQYELLRYLAETKVARVQTQEDRKKLWYDLRYNRYAPLFLNQIKPRMKLWAAALHESQLPLARLPEIAMCGRSNSGKSTLVNYLCGQYCASMRRAPGSTTELYFWKVGRPAQLCLVDLPGYGFAEAPDEKRLQWTEFTLWYIRARKNLKRVLLLIDGRQGIKPADREMISYLERHNVPWQIIVTKSDKVPGKTLAKRITIMKEDLSQFRKMVREPIPVAAVKRRGLETLREILTELKVAKEVVKDGIRTMVYDLLEQRRVRNRAKRQRRKDRKEALKAELETKESETKESERAESDAEATNLHEILNSWGPGQTPKAAEEDSSAAKPGEPKPAVPMVSISLDDRDSQRVDGFMASLFPDFRAFAAATASAAPARVAQPGAAAVRFGAEPDASADEALREEPWPADAHSDDDDDARDDDSDDDAADITPTVQRFEPGLLAAEAKPKLQRFKTSKPSKIERFPSRVSILRPEPRPPGDIVYTEDDVMSPADYAAGFRRWAPPSPSQAGTGHFMAQARRRFEREWSMELEDVGLARAGAPDVEPKLAPRPSRASQSEELPKMPFVHQKGLRPIPKDHRGKSRILGRRPAKILKTKRVLSAVKALGLKYRTIRRRNLGRDLDWDEAKSKWMSWYEKNKKHRWRRIDLADSPKKADVDAVYEGHQARRLQRQQKLRARGGAGTDGRGGAPQLRGGRAREAVAEVDETRMPEWAYREGR</sequence>
<evidence type="ECO:0000256" key="4">
    <source>
        <dbReference type="ARBA" id="ARBA00022723"/>
    </source>
</evidence>
<gene>
    <name evidence="12" type="ORF">CCMP2556_LOCUS13415</name>
</gene>
<organism evidence="12 13">
    <name type="scientific">Durusdinium trenchii</name>
    <dbReference type="NCBI Taxonomy" id="1381693"/>
    <lineage>
        <taxon>Eukaryota</taxon>
        <taxon>Sar</taxon>
        <taxon>Alveolata</taxon>
        <taxon>Dinophyceae</taxon>
        <taxon>Suessiales</taxon>
        <taxon>Symbiodiniaceae</taxon>
        <taxon>Durusdinium</taxon>
    </lineage>
</organism>
<feature type="compositionally biased region" description="Basic residues" evidence="10">
    <location>
        <begin position="332"/>
        <end position="342"/>
    </location>
</feature>
<dbReference type="InterPro" id="IPR006073">
    <property type="entry name" value="GTP-bd"/>
</dbReference>
<proteinExistence type="inferred from homology"/>
<feature type="compositionally biased region" description="Basic and acidic residues" evidence="10">
    <location>
        <begin position="343"/>
        <end position="366"/>
    </location>
</feature>
<evidence type="ECO:0000313" key="13">
    <source>
        <dbReference type="Proteomes" id="UP001642484"/>
    </source>
</evidence>
<keyword evidence="13" id="KW-1185">Reference proteome</keyword>
<comment type="caution">
    <text evidence="12">The sequence shown here is derived from an EMBL/GenBank/DDBJ whole genome shotgun (WGS) entry which is preliminary data.</text>
</comment>
<evidence type="ECO:0000256" key="5">
    <source>
        <dbReference type="ARBA" id="ARBA00022741"/>
    </source>
</evidence>
<keyword evidence="9" id="KW-0131">Cell cycle</keyword>
<keyword evidence="8" id="KW-0717">Septation</keyword>
<dbReference type="NCBIfam" id="TIGR03598">
    <property type="entry name" value="GTPase_YsxC"/>
    <property type="match status" value="1"/>
</dbReference>
<feature type="domain" description="EngB-type G" evidence="11">
    <location>
        <begin position="134"/>
        <end position="310"/>
    </location>
</feature>
<comment type="similarity">
    <text evidence="2">Belongs to the TRAFAC class TrmE-Era-EngA-EngB-Septin-like GTPase superfamily. EngB GTPase family.</text>
</comment>
<feature type="compositionally biased region" description="Acidic residues" evidence="10">
    <location>
        <begin position="479"/>
        <end position="495"/>
    </location>
</feature>
<keyword evidence="3" id="KW-0132">Cell division</keyword>
<feature type="region of interest" description="Disordered" evidence="10">
    <location>
        <begin position="332"/>
        <end position="407"/>
    </location>
</feature>
<feature type="compositionally biased region" description="Gly residues" evidence="10">
    <location>
        <begin position="745"/>
        <end position="754"/>
    </location>
</feature>
<comment type="cofactor">
    <cofactor evidence="1">
        <name>Mg(2+)</name>
        <dbReference type="ChEBI" id="CHEBI:18420"/>
    </cofactor>
</comment>
<keyword evidence="6" id="KW-0460">Magnesium</keyword>
<evidence type="ECO:0000256" key="1">
    <source>
        <dbReference type="ARBA" id="ARBA00001946"/>
    </source>
</evidence>
<keyword evidence="4" id="KW-0479">Metal-binding</keyword>
<dbReference type="PROSITE" id="PS51706">
    <property type="entry name" value="G_ENGB"/>
    <property type="match status" value="1"/>
</dbReference>
<dbReference type="SUPFAM" id="SSF52540">
    <property type="entry name" value="P-loop containing nucleoside triphosphate hydrolases"/>
    <property type="match status" value="1"/>
</dbReference>
<keyword evidence="7" id="KW-0342">GTP-binding</keyword>
<dbReference type="InterPro" id="IPR027417">
    <property type="entry name" value="P-loop_NTPase"/>
</dbReference>
<evidence type="ECO:0000256" key="9">
    <source>
        <dbReference type="ARBA" id="ARBA00023306"/>
    </source>
</evidence>
<accession>A0ABP0JXD3</accession>
<evidence type="ECO:0000256" key="7">
    <source>
        <dbReference type="ARBA" id="ARBA00023134"/>
    </source>
</evidence>
<evidence type="ECO:0000256" key="8">
    <source>
        <dbReference type="ARBA" id="ARBA00023210"/>
    </source>
</evidence>
<evidence type="ECO:0000256" key="3">
    <source>
        <dbReference type="ARBA" id="ARBA00022618"/>
    </source>
</evidence>
<dbReference type="InterPro" id="IPR019987">
    <property type="entry name" value="GTP-bd_ribosome_bio_YsxC"/>
</dbReference>
<evidence type="ECO:0000256" key="10">
    <source>
        <dbReference type="SAM" id="MobiDB-lite"/>
    </source>
</evidence>
<name>A0ABP0JXD3_9DINO</name>
<protein>
    <recommendedName>
        <fullName evidence="11">EngB-type G domain-containing protein</fullName>
    </recommendedName>
</protein>
<dbReference type="CDD" id="cd01876">
    <property type="entry name" value="YihA_EngB"/>
    <property type="match status" value="1"/>
</dbReference>
<dbReference type="HAMAP" id="MF_00321">
    <property type="entry name" value="GTPase_EngB"/>
    <property type="match status" value="1"/>
</dbReference>
<evidence type="ECO:0000259" key="11">
    <source>
        <dbReference type="PROSITE" id="PS51706"/>
    </source>
</evidence>
<dbReference type="PANTHER" id="PTHR11649:SF13">
    <property type="entry name" value="ENGB-TYPE G DOMAIN-CONTAINING PROTEIN"/>
    <property type="match status" value="1"/>
</dbReference>
<reference evidence="12 13" key="1">
    <citation type="submission" date="2024-02" db="EMBL/GenBank/DDBJ databases">
        <authorList>
            <person name="Chen Y."/>
            <person name="Shah S."/>
            <person name="Dougan E. K."/>
            <person name="Thang M."/>
            <person name="Chan C."/>
        </authorList>
    </citation>
    <scope>NUCLEOTIDE SEQUENCE [LARGE SCALE GENOMIC DNA]</scope>
</reference>
<feature type="region of interest" description="Disordered" evidence="10">
    <location>
        <begin position="604"/>
        <end position="648"/>
    </location>
</feature>
<dbReference type="EMBL" id="CAXAMN010006681">
    <property type="protein sequence ID" value="CAK9018783.1"/>
    <property type="molecule type" value="Genomic_DNA"/>
</dbReference>
<dbReference type="InterPro" id="IPR030393">
    <property type="entry name" value="G_ENGB_dom"/>
</dbReference>
<feature type="region of interest" description="Disordered" evidence="10">
    <location>
        <begin position="739"/>
        <end position="767"/>
    </location>
</feature>
<dbReference type="Pfam" id="PF01926">
    <property type="entry name" value="MMR_HSR1"/>
    <property type="match status" value="1"/>
</dbReference>
<evidence type="ECO:0000313" key="12">
    <source>
        <dbReference type="EMBL" id="CAK9018783.1"/>
    </source>
</evidence>
<dbReference type="Gene3D" id="3.40.50.300">
    <property type="entry name" value="P-loop containing nucleotide triphosphate hydrolases"/>
    <property type="match status" value="1"/>
</dbReference>